<dbReference type="InterPro" id="IPR000073">
    <property type="entry name" value="AB_hydrolase_1"/>
</dbReference>
<dbReference type="Gene3D" id="3.40.50.1820">
    <property type="entry name" value="alpha/beta hydrolase"/>
    <property type="match status" value="1"/>
</dbReference>
<evidence type="ECO:0000313" key="2">
    <source>
        <dbReference type="EMBL" id="CAE0446885.1"/>
    </source>
</evidence>
<dbReference type="InterPro" id="IPR029058">
    <property type="entry name" value="AB_hydrolase_fold"/>
</dbReference>
<evidence type="ECO:0000259" key="1">
    <source>
        <dbReference type="Pfam" id="PF12697"/>
    </source>
</evidence>
<dbReference type="PANTHER" id="PTHR43194">
    <property type="entry name" value="HYDROLASE ALPHA/BETA FOLD FAMILY"/>
    <property type="match status" value="1"/>
</dbReference>
<reference evidence="2" key="1">
    <citation type="submission" date="2021-01" db="EMBL/GenBank/DDBJ databases">
        <authorList>
            <person name="Corre E."/>
            <person name="Pelletier E."/>
            <person name="Niang G."/>
            <person name="Scheremetjew M."/>
            <person name="Finn R."/>
            <person name="Kale V."/>
            <person name="Holt S."/>
            <person name="Cochrane G."/>
            <person name="Meng A."/>
            <person name="Brown T."/>
            <person name="Cohen L."/>
        </authorList>
    </citation>
    <scope>NUCLEOTIDE SEQUENCE</scope>
    <source>
        <strain evidence="2">GSBS06</strain>
    </source>
</reference>
<accession>A0A7S3PQL4</accession>
<feature type="domain" description="AB hydrolase-1" evidence="1">
    <location>
        <begin position="57"/>
        <end position="296"/>
    </location>
</feature>
<dbReference type="InterPro" id="IPR050228">
    <property type="entry name" value="Carboxylesterase_BioH"/>
</dbReference>
<proteinExistence type="predicted"/>
<protein>
    <recommendedName>
        <fullName evidence="1">AB hydrolase-1 domain-containing protein</fullName>
    </recommendedName>
</protein>
<dbReference type="PANTHER" id="PTHR43194:SF2">
    <property type="entry name" value="PEROXISOMAL MEMBRANE PROTEIN LPX1"/>
    <property type="match status" value="1"/>
</dbReference>
<sequence length="310" mass="34054">MSMFSAQILRRNRVFLGLKSRALSQVYSKRRFLSQNASHGALTKYASSGDVESAYSLLFLHGAWENAQSWADSAKYFAKLGHNSATLEFSGFSNSSTSAQTESEGGTKVKNLVDQVHSAVTELGPLTLLVAPCLGGFIAQKYLESWGVPGLVLVNSFPPNASNVLRRIADLKPEEPFDSNALAQFGYTGIFSSLLGKPRFTVAPEKLFGTAADDANISKLKENLQAPTTELILDVFQNPVKLEPGSVPILVVQSTEDKIISDDDIQSIMTFHNAEQLVKIDRASHLFVLNDSQARDQLHEAIHKWFDETF</sequence>
<dbReference type="EMBL" id="HBIN01021987">
    <property type="protein sequence ID" value="CAE0446885.1"/>
    <property type="molecule type" value="Transcribed_RNA"/>
</dbReference>
<dbReference type="AlphaFoldDB" id="A0A7S3PQL4"/>
<name>A0A7S3PQL4_9STRA</name>
<dbReference type="Pfam" id="PF12697">
    <property type="entry name" value="Abhydrolase_6"/>
    <property type="match status" value="1"/>
</dbReference>
<gene>
    <name evidence="2" type="ORF">ASTO00021_LOCUS16875</name>
</gene>
<dbReference type="SUPFAM" id="SSF53474">
    <property type="entry name" value="alpha/beta-Hydrolases"/>
    <property type="match status" value="1"/>
</dbReference>
<organism evidence="2">
    <name type="scientific">Aplanochytrium stocchinoi</name>
    <dbReference type="NCBI Taxonomy" id="215587"/>
    <lineage>
        <taxon>Eukaryota</taxon>
        <taxon>Sar</taxon>
        <taxon>Stramenopiles</taxon>
        <taxon>Bigyra</taxon>
        <taxon>Labyrinthulomycetes</taxon>
        <taxon>Thraustochytrida</taxon>
        <taxon>Thraustochytriidae</taxon>
        <taxon>Aplanochytrium</taxon>
    </lineage>
</organism>